<reference evidence="1" key="1">
    <citation type="journal article" date="2019" name="Sci. Rep.">
        <title>Draft genome of Tanacetum cinerariifolium, the natural source of mosquito coil.</title>
        <authorList>
            <person name="Yamashiro T."/>
            <person name="Shiraishi A."/>
            <person name="Satake H."/>
            <person name="Nakayama K."/>
        </authorList>
    </citation>
    <scope>NUCLEOTIDE SEQUENCE</scope>
</reference>
<organism evidence="1">
    <name type="scientific">Tanacetum cinerariifolium</name>
    <name type="common">Dalmatian daisy</name>
    <name type="synonym">Chrysanthemum cinerariifolium</name>
    <dbReference type="NCBI Taxonomy" id="118510"/>
    <lineage>
        <taxon>Eukaryota</taxon>
        <taxon>Viridiplantae</taxon>
        <taxon>Streptophyta</taxon>
        <taxon>Embryophyta</taxon>
        <taxon>Tracheophyta</taxon>
        <taxon>Spermatophyta</taxon>
        <taxon>Magnoliopsida</taxon>
        <taxon>eudicotyledons</taxon>
        <taxon>Gunneridae</taxon>
        <taxon>Pentapetalae</taxon>
        <taxon>asterids</taxon>
        <taxon>campanulids</taxon>
        <taxon>Asterales</taxon>
        <taxon>Asteraceae</taxon>
        <taxon>Asteroideae</taxon>
        <taxon>Anthemideae</taxon>
        <taxon>Anthemidinae</taxon>
        <taxon>Tanacetum</taxon>
    </lineage>
</organism>
<dbReference type="EMBL" id="BKCJ011839980">
    <property type="protein sequence ID" value="GFD57347.1"/>
    <property type="molecule type" value="Genomic_DNA"/>
</dbReference>
<gene>
    <name evidence="1" type="ORF">Tci_929316</name>
</gene>
<dbReference type="AlphaFoldDB" id="A0A699XCF5"/>
<evidence type="ECO:0000313" key="1">
    <source>
        <dbReference type="EMBL" id="GFD57347.1"/>
    </source>
</evidence>
<proteinExistence type="predicted"/>
<accession>A0A699XCF5</accession>
<feature type="non-terminal residue" evidence="1">
    <location>
        <position position="1"/>
    </location>
</feature>
<name>A0A699XCF5_TANCI</name>
<comment type="caution">
    <text evidence="1">The sequence shown here is derived from an EMBL/GenBank/DDBJ whole genome shotgun (WGS) entry which is preliminary data.</text>
</comment>
<protein>
    <submittedName>
        <fullName evidence="1">Uncharacterized protein</fullName>
    </submittedName>
</protein>
<sequence>LYNLDQDHSSKVLSMQEYDTEVQEAIEIVTTSKLMTEVVTAAATQVVAASTPIHAASTPIPAAKPKILNIAVAPVVSTRRRKRSCN</sequence>